<dbReference type="Pfam" id="PF04773">
    <property type="entry name" value="FecR"/>
    <property type="match status" value="1"/>
</dbReference>
<evidence type="ECO:0000313" key="4">
    <source>
        <dbReference type="EMBL" id="MFD2890935.1"/>
    </source>
</evidence>
<dbReference type="Proteomes" id="UP001597534">
    <property type="component" value="Unassembled WGS sequence"/>
</dbReference>
<evidence type="ECO:0000256" key="1">
    <source>
        <dbReference type="SAM" id="Phobius"/>
    </source>
</evidence>
<protein>
    <submittedName>
        <fullName evidence="4">FecR family protein</fullName>
    </submittedName>
</protein>
<dbReference type="PANTHER" id="PTHR30273">
    <property type="entry name" value="PERIPLASMIC SIGNAL SENSOR AND SIGMA FACTOR ACTIVATOR FECR-RELATED"/>
    <property type="match status" value="1"/>
</dbReference>
<gene>
    <name evidence="4" type="ORF">ACFS5J_02785</name>
</gene>
<dbReference type="Gene3D" id="3.55.50.30">
    <property type="match status" value="1"/>
</dbReference>
<reference evidence="5" key="1">
    <citation type="journal article" date="2019" name="Int. J. Syst. Evol. Microbiol.">
        <title>The Global Catalogue of Microorganisms (GCM) 10K type strain sequencing project: providing services to taxonomists for standard genome sequencing and annotation.</title>
        <authorList>
            <consortium name="The Broad Institute Genomics Platform"/>
            <consortium name="The Broad Institute Genome Sequencing Center for Infectious Disease"/>
            <person name="Wu L."/>
            <person name="Ma J."/>
        </authorList>
    </citation>
    <scope>NUCLEOTIDE SEQUENCE [LARGE SCALE GENOMIC DNA]</scope>
    <source>
        <strain evidence="5">KCTC 22671</strain>
    </source>
</reference>
<evidence type="ECO:0000313" key="5">
    <source>
        <dbReference type="Proteomes" id="UP001597534"/>
    </source>
</evidence>
<keyword evidence="1" id="KW-1133">Transmembrane helix</keyword>
<name>A0ABW5YKA1_9FLAO</name>
<accession>A0ABW5YKA1</accession>
<dbReference type="EMBL" id="JBHUPC010000010">
    <property type="protein sequence ID" value="MFD2890935.1"/>
    <property type="molecule type" value="Genomic_DNA"/>
</dbReference>
<evidence type="ECO:0000259" key="2">
    <source>
        <dbReference type="Pfam" id="PF04773"/>
    </source>
</evidence>
<keyword evidence="5" id="KW-1185">Reference proteome</keyword>
<dbReference type="PIRSF" id="PIRSF018266">
    <property type="entry name" value="FecR"/>
    <property type="match status" value="1"/>
</dbReference>
<dbReference type="Pfam" id="PF16344">
    <property type="entry name" value="FecR_C"/>
    <property type="match status" value="1"/>
</dbReference>
<feature type="domain" description="FecR protein" evidence="2">
    <location>
        <begin position="100"/>
        <end position="186"/>
    </location>
</feature>
<dbReference type="InterPro" id="IPR032508">
    <property type="entry name" value="FecR_C"/>
</dbReference>
<dbReference type="PANTHER" id="PTHR30273:SF2">
    <property type="entry name" value="PROTEIN FECR"/>
    <property type="match status" value="1"/>
</dbReference>
<dbReference type="Gene3D" id="2.60.120.1440">
    <property type="match status" value="1"/>
</dbReference>
<organism evidence="4 5">
    <name type="scientific">Flavobacterium chuncheonense</name>
    <dbReference type="NCBI Taxonomy" id="2026653"/>
    <lineage>
        <taxon>Bacteria</taxon>
        <taxon>Pseudomonadati</taxon>
        <taxon>Bacteroidota</taxon>
        <taxon>Flavobacteriia</taxon>
        <taxon>Flavobacteriales</taxon>
        <taxon>Flavobacteriaceae</taxon>
        <taxon>Flavobacterium</taxon>
    </lineage>
</organism>
<evidence type="ECO:0000259" key="3">
    <source>
        <dbReference type="Pfam" id="PF16344"/>
    </source>
</evidence>
<feature type="domain" description="Protein FecR C-terminal" evidence="3">
    <location>
        <begin position="229"/>
        <end position="289"/>
    </location>
</feature>
<keyword evidence="1" id="KW-0472">Membrane</keyword>
<sequence>MEEDYILAKWLNDELSDKEMKALQQDPDFKLLEKIKQHSSYLKAPDFDAEKVLKNVLQADKTVKNRKLHNNWIVQIAAIVIIGIAFYFTFSALSKTTFKTKNTIVQHVLPDASEIELNHNSHVEFSRWNWDNDRNVFLTGEAFFKVAKGEKFTVKTELGSVSVLGTQFNVKTKKNFMEVSCYEGKVSVKHQNQEFILTKGMVVQLDNKKTIQTRTALAKPNWDTKAIEFEFQNATIATMLTTLNEKYNVSIVLKQPITSQFFSGKLPADNLDVALQIIASTYHLKVKKHDASNYELVKK</sequence>
<keyword evidence="1" id="KW-0812">Transmembrane</keyword>
<comment type="caution">
    <text evidence="4">The sequence shown here is derived from an EMBL/GenBank/DDBJ whole genome shotgun (WGS) entry which is preliminary data.</text>
</comment>
<dbReference type="InterPro" id="IPR006860">
    <property type="entry name" value="FecR"/>
</dbReference>
<dbReference type="InterPro" id="IPR012373">
    <property type="entry name" value="Ferrdict_sens_TM"/>
</dbReference>
<feature type="transmembrane region" description="Helical" evidence="1">
    <location>
        <begin position="72"/>
        <end position="93"/>
    </location>
</feature>
<proteinExistence type="predicted"/>
<dbReference type="RefSeq" id="WP_379810456.1">
    <property type="nucleotide sequence ID" value="NZ_JBHUPC010000010.1"/>
</dbReference>